<dbReference type="EMBL" id="QUAH01000016">
    <property type="protein sequence ID" value="RFT14917.1"/>
    <property type="molecule type" value="Genomic_DNA"/>
</dbReference>
<accession>A0A3E2BJV0</accession>
<dbReference type="AlphaFoldDB" id="A0A3E2BJV0"/>
<dbReference type="Proteomes" id="UP000257323">
    <property type="component" value="Unassembled WGS sequence"/>
</dbReference>
<evidence type="ECO:0000313" key="1">
    <source>
        <dbReference type="EMBL" id="RFT14917.1"/>
    </source>
</evidence>
<evidence type="ECO:0000313" key="2">
    <source>
        <dbReference type="Proteomes" id="UP000257323"/>
    </source>
</evidence>
<organism evidence="1 2">
    <name type="scientific">Candidatus Saccharicenans subterraneus</name>
    <dbReference type="NCBI Taxonomy" id="2508984"/>
    <lineage>
        <taxon>Bacteria</taxon>
        <taxon>Candidatus Aminicenantota</taxon>
        <taxon>Candidatus Aminicenantia</taxon>
        <taxon>Candidatus Aminicenantales</taxon>
        <taxon>Candidatus Saccharicenantaceae</taxon>
        <taxon>Candidatus Saccharicenans</taxon>
    </lineage>
</organism>
<comment type="caution">
    <text evidence="1">The sequence shown here is derived from an EMBL/GenBank/DDBJ whole genome shotgun (WGS) entry which is preliminary data.</text>
</comment>
<reference evidence="1 2" key="1">
    <citation type="submission" date="2018-08" db="EMBL/GenBank/DDBJ databases">
        <title>Genome analysis of the thermophilic bacterium of the candidate phylum Aminicenantes from deep subsurface aquifer revealed its physiology and ecological role.</title>
        <authorList>
            <person name="Kadnikov V.V."/>
            <person name="Mardanov A.V."/>
            <person name="Beletsky A.V."/>
            <person name="Karnachuk O.V."/>
            <person name="Ravin N.V."/>
        </authorList>
    </citation>
    <scope>NUCLEOTIDE SEQUENCE [LARGE SCALE GENOMIC DNA]</scope>
    <source>
        <strain evidence="1">BY38</strain>
    </source>
</reference>
<gene>
    <name evidence="1" type="ORF">OP8BY_1427</name>
</gene>
<name>A0A3E2BJV0_9BACT</name>
<sequence>MPAAMITRVNFFIWAPLYWIITIKLMAVKDRSDGHLPG</sequence>
<proteinExistence type="predicted"/>
<protein>
    <submittedName>
        <fullName evidence="1">Uncharacterized protein</fullName>
    </submittedName>
</protein>